<dbReference type="PROSITE" id="PS51365">
    <property type="entry name" value="RENAL_DIPEPTIDASE_2"/>
    <property type="match status" value="1"/>
</dbReference>
<dbReference type="InterPro" id="IPR011697">
    <property type="entry name" value="Peptidase_C26"/>
</dbReference>
<sequence length="606" mass="66086">MLDAPTIEHLPLALRKLYEEAEGRVISAFGIQTPPRIGLTCHTTEVGYSVNPAYVEAIEEAGGIPILLPTLKKSDRHIALLETLDGLLLTGGGDIHPSFLGEEPIPELGKIDYARDRYELELILFAYRRNIPILGICRGFQMLNVALGGTLMQDLYKGSPLPPSLYKRLSTPINHSPEIDKQEGAHTITFTKGYSMLAEIMGHSAGDVMWVNSLHHQAIGTLSKELQLEAVAPDGIIEAAVGYPNKPIIGVQWHPEHMVRGGNEEMKALFAFFVQESALFAQAKNIHSKSIVLDSHTDTPMLMDAESDLTIRGEGKVDAIKMEEGKVSATIMAAYLPQGKRTSEELLKAQDFALNKLKTIESIVGKHKDRLCYATSVEEIKKAKKNGLLSIIPAIENGYALGKSLTILEEYRRRGVVYITLCHNGDNDLCDAACRSNQEHGGLSTFGREVVVKMNDLGILVDISHASDDTIADVLEVSRCPIIASHSSCRALCPHPRNLTDEQICRIAQAGGVVQICLYEDFISEQRGLTSVQEAANHIDHIVALAGYEAVGIGSDFDGGGDLLGCHGSNDLINLTVELLRRGYSEEQLIAILGGNFLRVMEAAGR</sequence>
<dbReference type="PROSITE" id="PS51273">
    <property type="entry name" value="GATASE_TYPE_1"/>
    <property type="match status" value="1"/>
</dbReference>
<dbReference type="Pfam" id="PF01244">
    <property type="entry name" value="Peptidase_M19"/>
    <property type="match status" value="1"/>
</dbReference>
<dbReference type="STRING" id="266762.HQ36_01950"/>
<gene>
    <name evidence="1" type="ORF">HQ36_01950</name>
</gene>
<dbReference type="CDD" id="cd01745">
    <property type="entry name" value="GATase1_2"/>
    <property type="match status" value="1"/>
</dbReference>
<dbReference type="RefSeq" id="WP_036883071.1">
    <property type="nucleotide sequence ID" value="NZ_JQZW01000006.1"/>
</dbReference>
<dbReference type="Pfam" id="PF07722">
    <property type="entry name" value="Peptidase_C26"/>
    <property type="match status" value="1"/>
</dbReference>
<dbReference type="CDD" id="cd01301">
    <property type="entry name" value="rDP_like"/>
    <property type="match status" value="1"/>
</dbReference>
<proteinExistence type="predicted"/>
<dbReference type="EMBL" id="JQZW01000006">
    <property type="protein sequence ID" value="KGN98401.1"/>
    <property type="molecule type" value="Genomic_DNA"/>
</dbReference>
<dbReference type="GO" id="GO:0070573">
    <property type="term" value="F:metallodipeptidase activity"/>
    <property type="evidence" value="ECO:0007669"/>
    <property type="project" value="InterPro"/>
</dbReference>
<protein>
    <submittedName>
        <fullName evidence="1">Glutamine amidotransferase</fullName>
    </submittedName>
</protein>
<dbReference type="Gene3D" id="3.40.50.880">
    <property type="match status" value="1"/>
</dbReference>
<dbReference type="SUPFAM" id="SSF51556">
    <property type="entry name" value="Metallo-dependent hydrolases"/>
    <property type="match status" value="1"/>
</dbReference>
<dbReference type="GO" id="GO:0016740">
    <property type="term" value="F:transferase activity"/>
    <property type="evidence" value="ECO:0007669"/>
    <property type="project" value="UniProtKB-KW"/>
</dbReference>
<dbReference type="Proteomes" id="UP000030134">
    <property type="component" value="Unassembled WGS sequence"/>
</dbReference>
<dbReference type="PANTHER" id="PTHR10443">
    <property type="entry name" value="MICROSOMAL DIPEPTIDASE"/>
    <property type="match status" value="1"/>
</dbReference>
<reference evidence="1 2" key="1">
    <citation type="submission" date="2014-08" db="EMBL/GenBank/DDBJ databases">
        <title>Porphyromonas gingivicanis strain:COT-022_OH1391 Genome sequencing.</title>
        <authorList>
            <person name="Wallis C."/>
            <person name="Deusch O."/>
            <person name="O'Flynn C."/>
            <person name="Davis I."/>
            <person name="Jospin G."/>
            <person name="Darling A.E."/>
            <person name="Coil D.A."/>
            <person name="Alexiev A."/>
            <person name="Horsfall A."/>
            <person name="Kirkwood N."/>
            <person name="Harris S."/>
            <person name="Eisen J.A."/>
        </authorList>
    </citation>
    <scope>NUCLEOTIDE SEQUENCE [LARGE SCALE GENOMIC DNA]</scope>
    <source>
        <strain evidence="2">COT-022 OH1391</strain>
    </source>
</reference>
<keyword evidence="1" id="KW-0315">Glutamine amidotransferase</keyword>
<dbReference type="SUPFAM" id="SSF52317">
    <property type="entry name" value="Class I glutamine amidotransferase-like"/>
    <property type="match status" value="1"/>
</dbReference>
<keyword evidence="1" id="KW-0808">Transferase</keyword>
<dbReference type="InterPro" id="IPR008257">
    <property type="entry name" value="Pept_M19"/>
</dbReference>
<dbReference type="GO" id="GO:0006508">
    <property type="term" value="P:proteolysis"/>
    <property type="evidence" value="ECO:0007669"/>
    <property type="project" value="InterPro"/>
</dbReference>
<dbReference type="PANTHER" id="PTHR10443:SF12">
    <property type="entry name" value="DIPEPTIDASE"/>
    <property type="match status" value="1"/>
</dbReference>
<evidence type="ECO:0000313" key="2">
    <source>
        <dbReference type="Proteomes" id="UP000030134"/>
    </source>
</evidence>
<dbReference type="OrthoDB" id="9804920at2"/>
<dbReference type="Gene3D" id="3.20.20.140">
    <property type="entry name" value="Metal-dependent hydrolases"/>
    <property type="match status" value="1"/>
</dbReference>
<dbReference type="InterPro" id="IPR032466">
    <property type="entry name" value="Metal_Hydrolase"/>
</dbReference>
<comment type="caution">
    <text evidence="1">The sequence shown here is derived from an EMBL/GenBank/DDBJ whole genome shotgun (WGS) entry which is preliminary data.</text>
</comment>
<name>A0A0A2G5B8_9PORP</name>
<dbReference type="AlphaFoldDB" id="A0A0A2G5B8"/>
<dbReference type="eggNOG" id="COG2355">
    <property type="taxonomic scope" value="Bacteria"/>
</dbReference>
<organism evidence="1 2">
    <name type="scientific">Porphyromonas gingivicanis</name>
    <dbReference type="NCBI Taxonomy" id="266762"/>
    <lineage>
        <taxon>Bacteria</taxon>
        <taxon>Pseudomonadati</taxon>
        <taxon>Bacteroidota</taxon>
        <taxon>Bacteroidia</taxon>
        <taxon>Bacteroidales</taxon>
        <taxon>Porphyromonadaceae</taxon>
        <taxon>Porphyromonas</taxon>
    </lineage>
</organism>
<keyword evidence="2" id="KW-1185">Reference proteome</keyword>
<dbReference type="eggNOG" id="COG2071">
    <property type="taxonomic scope" value="Bacteria"/>
</dbReference>
<evidence type="ECO:0000313" key="1">
    <source>
        <dbReference type="EMBL" id="KGN98401.1"/>
    </source>
</evidence>
<accession>A0A0A2G5B8</accession>
<dbReference type="InterPro" id="IPR029062">
    <property type="entry name" value="Class_I_gatase-like"/>
</dbReference>